<dbReference type="OrthoDB" id="9803968at2"/>
<feature type="domain" description="AMP-dependent synthetase/ligase" evidence="4">
    <location>
        <begin position="132"/>
        <end position="330"/>
    </location>
</feature>
<dbReference type="EMBL" id="CP011502">
    <property type="protein sequence ID" value="ALX05807.1"/>
    <property type="molecule type" value="Genomic_DNA"/>
</dbReference>
<feature type="region of interest" description="Disordered" evidence="3">
    <location>
        <begin position="431"/>
        <end position="462"/>
    </location>
</feature>
<dbReference type="InterPro" id="IPR025110">
    <property type="entry name" value="AMP-bd_C"/>
</dbReference>
<keyword evidence="7" id="KW-1185">Reference proteome</keyword>
<dbReference type="KEGG" id="aer:AERYTH_14445"/>
<proteinExistence type="inferred from homology"/>
<dbReference type="Pfam" id="PF00501">
    <property type="entry name" value="AMP-binding"/>
    <property type="match status" value="2"/>
</dbReference>
<protein>
    <recommendedName>
        <fullName evidence="8">Acid--CoA ligase</fullName>
    </recommendedName>
</protein>
<sequence>MTDLPIGRAFAVLAERSPDAVAVRDGDDVWTRRRLEDDTNRLARAWSDRVGVDDVVTVVLPSGIDLVRACVAAWKLGATPQPLAPTLDVAERQAVLDLTGPALVIDASLGEVDGDPRPLPDAVASSWKAPTSSGSTGRPKVVRAAAPATVDLDRPVAPFVPRHAVQLVASPLFHAAPFVYAMRGLMTGHELVLMPTFEPAEWLRLVERRRVTWSVLVPATMHRVHRLGPDALAAADVSSLEQVLHLGARCPAWLKRAWIDWLGPERVVEVYAGTESQGVAMITGEEWLAHPGSVGRGCGGTRFRVARPDGEDCAPGERGEILMRRDHPTYSYVGAEPTVRDGWHTLGDVGYLDAEGFLYVEDRLADVVTTGGTVVYPADVEGVLEAHPDVRACVVVPADDDRLGQVVHAVVETDADLADLERWAAERLAPERRPRSWQRVTERLRPDTGKVNRSRWRPSADG</sequence>
<dbReference type="Pfam" id="PF13193">
    <property type="entry name" value="AMP-binding_C"/>
    <property type="match status" value="1"/>
</dbReference>
<dbReference type="GO" id="GO:0031956">
    <property type="term" value="F:medium-chain fatty acid-CoA ligase activity"/>
    <property type="evidence" value="ECO:0007669"/>
    <property type="project" value="TreeGrafter"/>
</dbReference>
<feature type="compositionally biased region" description="Basic and acidic residues" evidence="3">
    <location>
        <begin position="431"/>
        <end position="450"/>
    </location>
</feature>
<feature type="domain" description="AMP-dependent synthetase/ligase" evidence="4">
    <location>
        <begin position="14"/>
        <end position="105"/>
    </location>
</feature>
<keyword evidence="2" id="KW-0436">Ligase</keyword>
<gene>
    <name evidence="6" type="ORF">AERYTH_14445</name>
</gene>
<evidence type="ECO:0000259" key="5">
    <source>
        <dbReference type="Pfam" id="PF13193"/>
    </source>
</evidence>
<evidence type="ECO:0000256" key="1">
    <source>
        <dbReference type="ARBA" id="ARBA00006432"/>
    </source>
</evidence>
<evidence type="ECO:0000256" key="2">
    <source>
        <dbReference type="ARBA" id="ARBA00022598"/>
    </source>
</evidence>
<organism evidence="6 7">
    <name type="scientific">Aeromicrobium erythreum</name>
    <dbReference type="NCBI Taxonomy" id="2041"/>
    <lineage>
        <taxon>Bacteria</taxon>
        <taxon>Bacillati</taxon>
        <taxon>Actinomycetota</taxon>
        <taxon>Actinomycetes</taxon>
        <taxon>Propionibacteriales</taxon>
        <taxon>Nocardioidaceae</taxon>
        <taxon>Aeromicrobium</taxon>
    </lineage>
</organism>
<dbReference type="RefSeq" id="WP_158509216.1">
    <property type="nucleotide sequence ID" value="NZ_CP011502.1"/>
</dbReference>
<comment type="similarity">
    <text evidence="1">Belongs to the ATP-dependent AMP-binding enzyme family.</text>
</comment>
<evidence type="ECO:0000259" key="4">
    <source>
        <dbReference type="Pfam" id="PF00501"/>
    </source>
</evidence>
<dbReference type="Proteomes" id="UP000067689">
    <property type="component" value="Chromosome"/>
</dbReference>
<feature type="region of interest" description="Disordered" evidence="3">
    <location>
        <begin position="116"/>
        <end position="140"/>
    </location>
</feature>
<dbReference type="Gene3D" id="3.30.300.30">
    <property type="match status" value="1"/>
</dbReference>
<evidence type="ECO:0000256" key="3">
    <source>
        <dbReference type="SAM" id="MobiDB-lite"/>
    </source>
</evidence>
<dbReference type="InterPro" id="IPR042099">
    <property type="entry name" value="ANL_N_sf"/>
</dbReference>
<dbReference type="PATRIC" id="fig|2041.4.peg.3014"/>
<dbReference type="STRING" id="2041.AERYTH_14445"/>
<dbReference type="GO" id="GO:0006631">
    <property type="term" value="P:fatty acid metabolic process"/>
    <property type="evidence" value="ECO:0007669"/>
    <property type="project" value="TreeGrafter"/>
</dbReference>
<dbReference type="AlphaFoldDB" id="A0A0U4C4B0"/>
<evidence type="ECO:0000313" key="6">
    <source>
        <dbReference type="EMBL" id="ALX05807.1"/>
    </source>
</evidence>
<dbReference type="PANTHER" id="PTHR43201:SF5">
    <property type="entry name" value="MEDIUM-CHAIN ACYL-COA LIGASE ACSF2, MITOCHONDRIAL"/>
    <property type="match status" value="1"/>
</dbReference>
<dbReference type="Gene3D" id="3.40.50.12780">
    <property type="entry name" value="N-terminal domain of ligase-like"/>
    <property type="match status" value="1"/>
</dbReference>
<dbReference type="PANTHER" id="PTHR43201">
    <property type="entry name" value="ACYL-COA SYNTHETASE"/>
    <property type="match status" value="1"/>
</dbReference>
<evidence type="ECO:0008006" key="8">
    <source>
        <dbReference type="Google" id="ProtNLM"/>
    </source>
</evidence>
<accession>A0A0U4C4B0</accession>
<evidence type="ECO:0000313" key="7">
    <source>
        <dbReference type="Proteomes" id="UP000067689"/>
    </source>
</evidence>
<dbReference type="InterPro" id="IPR045851">
    <property type="entry name" value="AMP-bd_C_sf"/>
</dbReference>
<dbReference type="SUPFAM" id="SSF56801">
    <property type="entry name" value="Acetyl-CoA synthetase-like"/>
    <property type="match status" value="1"/>
</dbReference>
<reference evidence="6 7" key="1">
    <citation type="journal article" date="1991" name="Int. J. Syst. Bacteriol.">
        <title>Description of the erythromycin-producing bacterium Arthrobacter sp. strain NRRL B-3381 as Aeromicrobium erythreum gen. nov., sp. nov.</title>
        <authorList>
            <person name="Miller E.S."/>
            <person name="Woese C.R."/>
            <person name="Brenner S."/>
        </authorList>
    </citation>
    <scope>NUCLEOTIDE SEQUENCE [LARGE SCALE GENOMIC DNA]</scope>
    <source>
        <strain evidence="6 7">AR18</strain>
    </source>
</reference>
<name>A0A0U4C4B0_9ACTN</name>
<feature type="domain" description="AMP-binding enzyme C-terminal" evidence="5">
    <location>
        <begin position="380"/>
        <end position="442"/>
    </location>
</feature>
<dbReference type="InterPro" id="IPR000873">
    <property type="entry name" value="AMP-dep_synth/lig_dom"/>
</dbReference>